<dbReference type="VEuPathDB" id="MicrosporidiaDB:NCER_101909"/>
<dbReference type="InterPro" id="IPR004551">
    <property type="entry name" value="Dphthn_synthase"/>
</dbReference>
<reference evidence="11 12" key="1">
    <citation type="journal article" date="2015" name="Environ. Microbiol.">
        <title>Genome analyses suggest the presence of polyploidy and recent human-driven expansions in eight global populations of the honeybee pathogen Nosema ceranae.</title>
        <authorList>
            <person name="Pelin A."/>
            <person name="Selman M."/>
            <person name="Aris-Brosou S."/>
            <person name="Farinelli L."/>
            <person name="Corradi N."/>
        </authorList>
    </citation>
    <scope>NUCLEOTIDE SEQUENCE [LARGE SCALE GENOMIC DNA]</scope>
    <source>
        <strain evidence="11 12">PA08 1199</strain>
    </source>
</reference>
<evidence type="ECO:0000256" key="8">
    <source>
        <dbReference type="ARBA" id="ARBA00048752"/>
    </source>
</evidence>
<feature type="domain" description="Tetrapyrrole methylase" evidence="10">
    <location>
        <begin position="1"/>
        <end position="216"/>
    </location>
</feature>
<comment type="catalytic activity">
    <reaction evidence="8">
        <text>2-[(3S)-amino-3-carboxypropyl]-L-histidyl-[translation elongation factor 2] + 4 S-adenosyl-L-methionine = diphthine methyl ester-[translation elongation factor 2] + 4 S-adenosyl-L-homocysteine + 3 H(+)</text>
        <dbReference type="Rhea" id="RHEA:42652"/>
        <dbReference type="Rhea" id="RHEA-COMP:9749"/>
        <dbReference type="Rhea" id="RHEA-COMP:10173"/>
        <dbReference type="ChEBI" id="CHEBI:15378"/>
        <dbReference type="ChEBI" id="CHEBI:57856"/>
        <dbReference type="ChEBI" id="CHEBI:59789"/>
        <dbReference type="ChEBI" id="CHEBI:73995"/>
        <dbReference type="ChEBI" id="CHEBI:79005"/>
        <dbReference type="EC" id="2.1.1.314"/>
    </reaction>
</comment>
<feature type="binding site" evidence="9">
    <location>
        <begin position="111"/>
        <end position="112"/>
    </location>
    <ligand>
        <name>S-adenosyl-L-methionine</name>
        <dbReference type="ChEBI" id="CHEBI:59789"/>
    </ligand>
</feature>
<evidence type="ECO:0000313" key="12">
    <source>
        <dbReference type="Proteomes" id="UP000034350"/>
    </source>
</evidence>
<evidence type="ECO:0000256" key="7">
    <source>
        <dbReference type="ARBA" id="ARBA00022691"/>
    </source>
</evidence>
<keyword evidence="12" id="KW-1185">Reference proteome</keyword>
<dbReference type="EMBL" id="JPQZ01000037">
    <property type="protein sequence ID" value="KKO74980.1"/>
    <property type="molecule type" value="Genomic_DNA"/>
</dbReference>
<comment type="similarity">
    <text evidence="3">Belongs to the diphthine synthase family.</text>
</comment>
<dbReference type="PIRSF" id="PIRSF036432">
    <property type="entry name" value="Diphthine_synth"/>
    <property type="match status" value="1"/>
</dbReference>
<sequence>MIYIIGMGLDSYKDISLRSLEILKKADKIYFENYTSLQQKPISQLEEYIGKPIVICNRDSVESEDFFFKEALDNVIVILVAGTPLFATTHIGLLVKGREMNIPVEVIHNASILNIYGCLGLYSYHHGKTVSIPYFTEDWRPLSFFNNILTNIKCGLHTLCLLDIKVDENRYMSVNEALNQILSIKNDVVNEKYKVFAVCRFGSPDQFIKYGTIEELIKINFGKPLHSLVIPAQMDTIEKELVEELYGNKL</sequence>
<dbReference type="InterPro" id="IPR014776">
    <property type="entry name" value="4pyrrole_Mease_sub2"/>
</dbReference>
<gene>
    <name evidence="11" type="ORF">AAJ76_3700033649</name>
</gene>
<feature type="binding site" evidence="9">
    <location>
        <position position="9"/>
    </location>
    <ligand>
        <name>S-adenosyl-L-methionine</name>
        <dbReference type="ChEBI" id="CHEBI:59789"/>
    </ligand>
</feature>
<keyword evidence="6" id="KW-0808">Transferase</keyword>
<comment type="pathway">
    <text evidence="2">Protein modification; peptidyl-diphthamide biosynthesis.</text>
</comment>
<dbReference type="PANTHER" id="PTHR10882:SF0">
    <property type="entry name" value="DIPHTHINE METHYL ESTER SYNTHASE"/>
    <property type="match status" value="1"/>
</dbReference>
<evidence type="ECO:0000256" key="1">
    <source>
        <dbReference type="ARBA" id="ARBA00004006"/>
    </source>
</evidence>
<dbReference type="InterPro" id="IPR035996">
    <property type="entry name" value="4pyrrol_Methylase_sf"/>
</dbReference>
<feature type="binding site" evidence="9">
    <location>
        <position position="226"/>
    </location>
    <ligand>
        <name>S-adenosyl-L-methionine</name>
        <dbReference type="ChEBI" id="CHEBI:59789"/>
    </ligand>
</feature>
<dbReference type="UniPathway" id="UPA00559"/>
<dbReference type="CDD" id="cd11647">
    <property type="entry name" value="DHP5_DphB"/>
    <property type="match status" value="1"/>
</dbReference>
<dbReference type="RefSeq" id="XP_024330722.1">
    <property type="nucleotide sequence ID" value="XM_024475368.1"/>
</dbReference>
<proteinExistence type="inferred from homology"/>
<feature type="binding site" evidence="9">
    <location>
        <position position="162"/>
    </location>
    <ligand>
        <name>S-adenosyl-L-methionine</name>
        <dbReference type="ChEBI" id="CHEBI:59789"/>
    </ligand>
</feature>
<evidence type="ECO:0000256" key="9">
    <source>
        <dbReference type="PIRSR" id="PIRSR036432-1"/>
    </source>
</evidence>
<evidence type="ECO:0000256" key="6">
    <source>
        <dbReference type="ARBA" id="ARBA00022679"/>
    </source>
</evidence>
<evidence type="ECO:0000256" key="3">
    <source>
        <dbReference type="ARBA" id="ARBA00006729"/>
    </source>
</evidence>
<dbReference type="GeneID" id="36320309"/>
<protein>
    <recommendedName>
        <fullName evidence="4">diphthine methyl ester synthase</fullName>
        <ecNumber evidence="4">2.1.1.314</ecNumber>
    </recommendedName>
</protein>
<dbReference type="InterPro" id="IPR014777">
    <property type="entry name" value="4pyrrole_Mease_sub1"/>
</dbReference>
<dbReference type="Proteomes" id="UP000034350">
    <property type="component" value="Unassembled WGS sequence"/>
</dbReference>
<dbReference type="VEuPathDB" id="MicrosporidiaDB:AAJ76_3700033649"/>
<dbReference type="GO" id="GO:0141133">
    <property type="term" value="F:diphthine methyl ester synthase activity"/>
    <property type="evidence" value="ECO:0007669"/>
    <property type="project" value="UniProtKB-EC"/>
</dbReference>
<name>A0A0F9WDW4_9MICR</name>
<dbReference type="GO" id="GO:0017183">
    <property type="term" value="P:protein histidyl modification to diphthamide"/>
    <property type="evidence" value="ECO:0007669"/>
    <property type="project" value="UniProtKB-UniPathway"/>
</dbReference>
<accession>A0A0F9WDW4</accession>
<keyword evidence="5" id="KW-0489">Methyltransferase</keyword>
<comment type="function">
    <text evidence="1">S-adenosyl-L-methionine-dependent methyltransferase that catalyzes four methylations of the modified target histidine residue in translation elongation factor 2 (EF-2), to form an intermediate called diphthine methyl ester. The four successive methylation reactions represent the second step of diphthamide biosynthesis.</text>
</comment>
<dbReference type="Gene3D" id="3.40.1010.10">
    <property type="entry name" value="Cobalt-precorrin-4 Transmethylase, Domain 1"/>
    <property type="match status" value="1"/>
</dbReference>
<dbReference type="SUPFAM" id="SSF53790">
    <property type="entry name" value="Tetrapyrrole methylase"/>
    <property type="match status" value="1"/>
</dbReference>
<evidence type="ECO:0000259" key="10">
    <source>
        <dbReference type="Pfam" id="PF00590"/>
    </source>
</evidence>
<dbReference type="InterPro" id="IPR000878">
    <property type="entry name" value="4pyrrol_Mease"/>
</dbReference>
<keyword evidence="7 9" id="KW-0949">S-adenosyl-L-methionine</keyword>
<evidence type="ECO:0000313" key="11">
    <source>
        <dbReference type="EMBL" id="KKO74980.1"/>
    </source>
</evidence>
<dbReference type="VEuPathDB" id="MicrosporidiaDB:G9O61_00g010970"/>
<dbReference type="PANTHER" id="PTHR10882">
    <property type="entry name" value="DIPHTHINE SYNTHASE"/>
    <property type="match status" value="1"/>
</dbReference>
<evidence type="ECO:0000256" key="5">
    <source>
        <dbReference type="ARBA" id="ARBA00022603"/>
    </source>
</evidence>
<dbReference type="GO" id="GO:0032259">
    <property type="term" value="P:methylation"/>
    <property type="evidence" value="ECO:0007669"/>
    <property type="project" value="UniProtKB-KW"/>
</dbReference>
<comment type="caution">
    <text evidence="11">The sequence shown here is derived from an EMBL/GenBank/DDBJ whole genome shotgun (WGS) entry which is preliminary data.</text>
</comment>
<dbReference type="OrthoDB" id="2516at2759"/>
<evidence type="ECO:0000256" key="2">
    <source>
        <dbReference type="ARBA" id="ARBA00005156"/>
    </source>
</evidence>
<dbReference type="Pfam" id="PF00590">
    <property type="entry name" value="TP_methylase"/>
    <property type="match status" value="1"/>
</dbReference>
<evidence type="ECO:0000256" key="4">
    <source>
        <dbReference type="ARBA" id="ARBA00011927"/>
    </source>
</evidence>
<dbReference type="EC" id="2.1.1.314" evidence="4"/>
<dbReference type="AlphaFoldDB" id="A0A0F9WDW4"/>
<dbReference type="Gene3D" id="3.30.950.10">
    <property type="entry name" value="Methyltransferase, Cobalt-precorrin-4 Transmethylase, Domain 2"/>
    <property type="match status" value="1"/>
</dbReference>
<organism evidence="11 12">
    <name type="scientific">Vairimorpha ceranae</name>
    <dbReference type="NCBI Taxonomy" id="40302"/>
    <lineage>
        <taxon>Eukaryota</taxon>
        <taxon>Fungi</taxon>
        <taxon>Fungi incertae sedis</taxon>
        <taxon>Microsporidia</taxon>
        <taxon>Nosematidae</taxon>
        <taxon>Vairimorpha</taxon>
    </lineage>
</organism>
<dbReference type="NCBIfam" id="TIGR00522">
    <property type="entry name" value="dph5"/>
    <property type="match status" value="1"/>
</dbReference>